<proteinExistence type="predicted"/>
<gene>
    <name evidence="1" type="ORF">NX722_20240</name>
</gene>
<accession>A0ABT3MZU5</accession>
<keyword evidence="2" id="KW-1185">Reference proteome</keyword>
<dbReference type="RefSeq" id="WP_262564666.1">
    <property type="nucleotide sequence ID" value="NZ_JAPFCC010000001.1"/>
</dbReference>
<evidence type="ECO:0000313" key="1">
    <source>
        <dbReference type="EMBL" id="MCW7554905.1"/>
    </source>
</evidence>
<evidence type="ECO:0000313" key="2">
    <source>
        <dbReference type="Proteomes" id="UP001209854"/>
    </source>
</evidence>
<dbReference type="EMBL" id="JAPFCC010000001">
    <property type="protein sequence ID" value="MCW7554905.1"/>
    <property type="molecule type" value="Genomic_DNA"/>
</dbReference>
<name>A0ABT3MZU5_9GAMM</name>
<sequence length="385" mass="44069">MSLGYSCLNFQRRALFVFWISVLIISNGQAAHREIISVEAESEIPYREEGDDVTIFYRFRTQAYSPEKQPQTVELYKLRDHFIGRAFNQTFQVVSPFDSYISVNKSEYNMSVIISEMDQSKEGEYQLIIESGDSRLNHTTAVIKMRDACTEDLQGPLTEITPERSRWPLKIKSLRLCSSKERSSKERPSEENTFNQGLYCVKNTKTPTDLRFAFEYYEHPELARDTVTGFVFYEVNPYKERSQNYIFGISMDAKTKKYRRHERLNSIYTVAPYYSDNGIAFRFNFTNSTECTLTYIGLTMRKEGKKNVFMRFALRTDCHGNGCANFASTQTAEAHTVMTDGTSVDTPEYISVKPSGHSGGNLQSGIQTAVIMAAFLVSQILSQSE</sequence>
<comment type="caution">
    <text evidence="1">The sequence shown here is derived from an EMBL/GenBank/DDBJ whole genome shotgun (WGS) entry which is preliminary data.</text>
</comment>
<organism evidence="1 2">
    <name type="scientific">Endozoicomonas gorgoniicola</name>
    <dbReference type="NCBI Taxonomy" id="1234144"/>
    <lineage>
        <taxon>Bacteria</taxon>
        <taxon>Pseudomonadati</taxon>
        <taxon>Pseudomonadota</taxon>
        <taxon>Gammaproteobacteria</taxon>
        <taxon>Oceanospirillales</taxon>
        <taxon>Endozoicomonadaceae</taxon>
        <taxon>Endozoicomonas</taxon>
    </lineage>
</organism>
<reference evidence="1 2" key="1">
    <citation type="submission" date="2022-10" db="EMBL/GenBank/DDBJ databases">
        <title>High-quality genome sequences of two octocoral-associated bacteria, Endozoicomonas euniceicola EF212 and Endozoicomonas gorgoniicola PS125.</title>
        <authorList>
            <person name="Chiou Y.-J."/>
            <person name="Chen Y.-H."/>
        </authorList>
    </citation>
    <scope>NUCLEOTIDE SEQUENCE [LARGE SCALE GENOMIC DNA]</scope>
    <source>
        <strain evidence="1 2">PS125</strain>
    </source>
</reference>
<protein>
    <submittedName>
        <fullName evidence="1">Uncharacterized protein</fullName>
    </submittedName>
</protein>
<dbReference type="Proteomes" id="UP001209854">
    <property type="component" value="Unassembled WGS sequence"/>
</dbReference>